<dbReference type="GO" id="GO:0030643">
    <property type="term" value="P:intracellular phosphate ion homeostasis"/>
    <property type="evidence" value="ECO:0007669"/>
    <property type="project" value="InterPro"/>
</dbReference>
<evidence type="ECO:0000256" key="5">
    <source>
        <dbReference type="ARBA" id="ARBA00022490"/>
    </source>
</evidence>
<evidence type="ECO:0000259" key="7">
    <source>
        <dbReference type="Pfam" id="PF01895"/>
    </source>
</evidence>
<dbReference type="InterPro" id="IPR038078">
    <property type="entry name" value="PhoU-like_sf"/>
</dbReference>
<evidence type="ECO:0000313" key="8">
    <source>
        <dbReference type="EMBL" id="CAB4789837.1"/>
    </source>
</evidence>
<protein>
    <submittedName>
        <fullName evidence="8">Unannotated protein</fullName>
    </submittedName>
</protein>
<organism evidence="8">
    <name type="scientific">freshwater metagenome</name>
    <dbReference type="NCBI Taxonomy" id="449393"/>
    <lineage>
        <taxon>unclassified sequences</taxon>
        <taxon>metagenomes</taxon>
        <taxon>ecological metagenomes</taxon>
    </lineage>
</organism>
<accession>A0A6J6X732</accession>
<dbReference type="NCBIfam" id="TIGR02135">
    <property type="entry name" value="phoU_full"/>
    <property type="match status" value="1"/>
</dbReference>
<dbReference type="GO" id="GO:0045936">
    <property type="term" value="P:negative regulation of phosphate metabolic process"/>
    <property type="evidence" value="ECO:0007669"/>
    <property type="project" value="InterPro"/>
</dbReference>
<reference evidence="8" key="1">
    <citation type="submission" date="2020-05" db="EMBL/GenBank/DDBJ databases">
        <authorList>
            <person name="Chiriac C."/>
            <person name="Salcher M."/>
            <person name="Ghai R."/>
            <person name="Kavagutti S V."/>
        </authorList>
    </citation>
    <scope>NUCLEOTIDE SEQUENCE</scope>
</reference>
<dbReference type="PIRSF" id="PIRSF003107">
    <property type="entry name" value="PhoU"/>
    <property type="match status" value="1"/>
</dbReference>
<dbReference type="GO" id="GO:0005737">
    <property type="term" value="C:cytoplasm"/>
    <property type="evidence" value="ECO:0007669"/>
    <property type="project" value="UniProtKB-SubCell"/>
</dbReference>
<proteinExistence type="inferred from homology"/>
<dbReference type="FunFam" id="1.20.58.220:FF:000004">
    <property type="entry name" value="Phosphate-specific transport system accessory protein PhoU"/>
    <property type="match status" value="1"/>
</dbReference>
<evidence type="ECO:0000313" key="9">
    <source>
        <dbReference type="EMBL" id="CAB4988908.1"/>
    </source>
</evidence>
<gene>
    <name evidence="8" type="ORF">UFOPK2967_00859</name>
    <name evidence="9" type="ORF">UFOPK3984_00892</name>
    <name evidence="10" type="ORF">UFOPK4114_00892</name>
</gene>
<evidence type="ECO:0000313" key="10">
    <source>
        <dbReference type="EMBL" id="CAB5021922.1"/>
    </source>
</evidence>
<dbReference type="Gene3D" id="1.20.58.220">
    <property type="entry name" value="Phosphate transport system protein phou homolog 2, domain 2"/>
    <property type="match status" value="1"/>
</dbReference>
<dbReference type="Pfam" id="PF01895">
    <property type="entry name" value="PhoU"/>
    <property type="match status" value="2"/>
</dbReference>
<evidence type="ECO:0000256" key="6">
    <source>
        <dbReference type="ARBA" id="ARBA00022592"/>
    </source>
</evidence>
<keyword evidence="5" id="KW-0963">Cytoplasm</keyword>
<dbReference type="EMBL" id="CAFBOP010000044">
    <property type="protein sequence ID" value="CAB4988908.1"/>
    <property type="molecule type" value="Genomic_DNA"/>
</dbReference>
<dbReference type="AlphaFoldDB" id="A0A6J6X732"/>
<keyword evidence="6" id="KW-0592">Phosphate transport</keyword>
<evidence type="ECO:0000256" key="2">
    <source>
        <dbReference type="ARBA" id="ARBA00008107"/>
    </source>
</evidence>
<name>A0A6J6X732_9ZZZZ</name>
<feature type="domain" description="PhoU" evidence="7">
    <location>
        <begin position="121"/>
        <end position="204"/>
    </location>
</feature>
<dbReference type="EMBL" id="CAFBPP010000050">
    <property type="protein sequence ID" value="CAB5021922.1"/>
    <property type="molecule type" value="Genomic_DNA"/>
</dbReference>
<dbReference type="PANTHER" id="PTHR42930:SF3">
    <property type="entry name" value="PHOSPHATE-SPECIFIC TRANSPORT SYSTEM ACCESSORY PROTEIN PHOU"/>
    <property type="match status" value="1"/>
</dbReference>
<comment type="similarity">
    <text evidence="2">Belongs to the PhoU family.</text>
</comment>
<comment type="subunit">
    <text evidence="3">Homodimer.</text>
</comment>
<dbReference type="SUPFAM" id="SSF109755">
    <property type="entry name" value="PhoU-like"/>
    <property type="match status" value="1"/>
</dbReference>
<evidence type="ECO:0000256" key="4">
    <source>
        <dbReference type="ARBA" id="ARBA00022448"/>
    </source>
</evidence>
<dbReference type="EMBL" id="CAFAAC010000060">
    <property type="protein sequence ID" value="CAB4789837.1"/>
    <property type="molecule type" value="Genomic_DNA"/>
</dbReference>
<keyword evidence="4" id="KW-0813">Transport</keyword>
<dbReference type="InterPro" id="IPR028366">
    <property type="entry name" value="PhoU"/>
</dbReference>
<sequence length="216" mass="24233">MRDAFHDDLEAINQTLISMATLVGTAMDRATTALLTADLALAEEVIAEDDRVDAIQHDLDAKTLNVMARQQPVASDLRALVTSLRMSADFERMGDFCHHIARIARMRYPATAVPPELALTIQEMGDTAKRIIVKVTSLLDSHDLAVALEVERDDDEMDKLHRKLFTTLLDESWSHGIETAIDMTLLGRYYERCADHAVSVARRVYFLVTGEYSKKN</sequence>
<evidence type="ECO:0000256" key="3">
    <source>
        <dbReference type="ARBA" id="ARBA00011738"/>
    </source>
</evidence>
<evidence type="ECO:0000256" key="1">
    <source>
        <dbReference type="ARBA" id="ARBA00004496"/>
    </source>
</evidence>
<dbReference type="GO" id="GO:0006817">
    <property type="term" value="P:phosphate ion transport"/>
    <property type="evidence" value="ECO:0007669"/>
    <property type="project" value="UniProtKB-KW"/>
</dbReference>
<dbReference type="PANTHER" id="PTHR42930">
    <property type="entry name" value="PHOSPHATE-SPECIFIC TRANSPORT SYSTEM ACCESSORY PROTEIN PHOU"/>
    <property type="match status" value="1"/>
</dbReference>
<dbReference type="InterPro" id="IPR026022">
    <property type="entry name" value="PhoU_dom"/>
</dbReference>
<feature type="domain" description="PhoU" evidence="7">
    <location>
        <begin position="17"/>
        <end position="103"/>
    </location>
</feature>
<comment type="subcellular location">
    <subcellularLocation>
        <location evidence="1">Cytoplasm</location>
    </subcellularLocation>
</comment>